<protein>
    <recommendedName>
        <fullName evidence="1">Rab3GAP catalytic subunit C-terminal domain-containing protein</fullName>
    </recommendedName>
</protein>
<evidence type="ECO:0000313" key="3">
    <source>
        <dbReference type="Proteomes" id="UP001352852"/>
    </source>
</evidence>
<dbReference type="Proteomes" id="UP001352852">
    <property type="component" value="Unassembled WGS sequence"/>
</dbReference>
<keyword evidence="3" id="KW-1185">Reference proteome</keyword>
<evidence type="ECO:0000259" key="1">
    <source>
        <dbReference type="Pfam" id="PF19533"/>
    </source>
</evidence>
<dbReference type="Pfam" id="PF19533">
    <property type="entry name" value="Rab3-GAP_cat_C"/>
    <property type="match status" value="1"/>
</dbReference>
<dbReference type="InterPro" id="IPR045698">
    <property type="entry name" value="Rab3GAP1_C"/>
</dbReference>
<gene>
    <name evidence="2" type="ORF">CHARACLAT_032403</name>
</gene>
<sequence length="101" mass="11356">MLKPGDLACHLLPCLLHAAIVKLKHEESTENIPSVGKNIQQATSQANKLLHSVNYDYKRLEDFINQLVTMERVITEARSLKAKFAVDEEENNGEAALELQK</sequence>
<name>A0ABU7DNS4_9TELE</name>
<reference evidence="2 3" key="1">
    <citation type="submission" date="2021-06" db="EMBL/GenBank/DDBJ databases">
        <authorList>
            <person name="Palmer J.M."/>
        </authorList>
    </citation>
    <scope>NUCLEOTIDE SEQUENCE [LARGE SCALE GENOMIC DNA]</scope>
    <source>
        <strain evidence="2 3">CL_MEX2019</strain>
        <tissue evidence="2">Muscle</tissue>
    </source>
</reference>
<accession>A0ABU7DNS4</accession>
<evidence type="ECO:0000313" key="2">
    <source>
        <dbReference type="EMBL" id="MED6275995.1"/>
    </source>
</evidence>
<comment type="caution">
    <text evidence="2">The sequence shown here is derived from an EMBL/GenBank/DDBJ whole genome shotgun (WGS) entry which is preliminary data.</text>
</comment>
<feature type="domain" description="Rab3GAP catalytic subunit C-terminal" evidence="1">
    <location>
        <begin position="11"/>
        <end position="94"/>
    </location>
</feature>
<organism evidence="2 3">
    <name type="scientific">Characodon lateralis</name>
    <dbReference type="NCBI Taxonomy" id="208331"/>
    <lineage>
        <taxon>Eukaryota</taxon>
        <taxon>Metazoa</taxon>
        <taxon>Chordata</taxon>
        <taxon>Craniata</taxon>
        <taxon>Vertebrata</taxon>
        <taxon>Euteleostomi</taxon>
        <taxon>Actinopterygii</taxon>
        <taxon>Neopterygii</taxon>
        <taxon>Teleostei</taxon>
        <taxon>Neoteleostei</taxon>
        <taxon>Acanthomorphata</taxon>
        <taxon>Ovalentaria</taxon>
        <taxon>Atherinomorphae</taxon>
        <taxon>Cyprinodontiformes</taxon>
        <taxon>Goodeidae</taxon>
        <taxon>Characodon</taxon>
    </lineage>
</organism>
<dbReference type="EMBL" id="JAHUTJ010030350">
    <property type="protein sequence ID" value="MED6275995.1"/>
    <property type="molecule type" value="Genomic_DNA"/>
</dbReference>
<proteinExistence type="predicted"/>